<keyword evidence="2" id="KW-0964">Secreted</keyword>
<name>A0ABD0K3W6_9CAEN</name>
<dbReference type="Proteomes" id="UP001519460">
    <property type="component" value="Unassembled WGS sequence"/>
</dbReference>
<protein>
    <recommendedName>
        <fullName evidence="6">EGF-like domain-containing protein</fullName>
    </recommendedName>
</protein>
<dbReference type="InterPro" id="IPR004153">
    <property type="entry name" value="CXCXC_repeat"/>
</dbReference>
<accession>A0ABD0K3W6</accession>
<organism evidence="4 5">
    <name type="scientific">Batillaria attramentaria</name>
    <dbReference type="NCBI Taxonomy" id="370345"/>
    <lineage>
        <taxon>Eukaryota</taxon>
        <taxon>Metazoa</taxon>
        <taxon>Spiralia</taxon>
        <taxon>Lophotrochozoa</taxon>
        <taxon>Mollusca</taxon>
        <taxon>Gastropoda</taxon>
        <taxon>Caenogastropoda</taxon>
        <taxon>Sorbeoconcha</taxon>
        <taxon>Cerithioidea</taxon>
        <taxon>Batillariidae</taxon>
        <taxon>Batillaria</taxon>
    </lineage>
</organism>
<sequence length="52" mass="5602">PFQCQPCNPPLELDLMTCNCRCNPSVRCVNGVVDSNTCQCICNNGFTGSDCS</sequence>
<comment type="subcellular location">
    <subcellularLocation>
        <location evidence="1">Secreted</location>
    </subcellularLocation>
</comment>
<evidence type="ECO:0000313" key="4">
    <source>
        <dbReference type="EMBL" id="KAK7481585.1"/>
    </source>
</evidence>
<evidence type="ECO:0008006" key="6">
    <source>
        <dbReference type="Google" id="ProtNLM"/>
    </source>
</evidence>
<gene>
    <name evidence="4" type="ORF">BaRGS_00027234</name>
</gene>
<dbReference type="Pfam" id="PF03128">
    <property type="entry name" value="CXCXC"/>
    <property type="match status" value="1"/>
</dbReference>
<comment type="caution">
    <text evidence="4">The sequence shown here is derived from an EMBL/GenBank/DDBJ whole genome shotgun (WGS) entry which is preliminary data.</text>
</comment>
<feature type="non-terminal residue" evidence="4">
    <location>
        <position position="1"/>
    </location>
</feature>
<proteinExistence type="predicted"/>
<dbReference type="AlphaFoldDB" id="A0ABD0K3W6"/>
<feature type="non-terminal residue" evidence="4">
    <location>
        <position position="52"/>
    </location>
</feature>
<keyword evidence="5" id="KW-1185">Reference proteome</keyword>
<keyword evidence="3" id="KW-0732">Signal</keyword>
<dbReference type="EMBL" id="JACVVK020000260">
    <property type="protein sequence ID" value="KAK7481585.1"/>
    <property type="molecule type" value="Genomic_DNA"/>
</dbReference>
<evidence type="ECO:0000256" key="3">
    <source>
        <dbReference type="ARBA" id="ARBA00022729"/>
    </source>
</evidence>
<evidence type="ECO:0000313" key="5">
    <source>
        <dbReference type="Proteomes" id="UP001519460"/>
    </source>
</evidence>
<evidence type="ECO:0000256" key="1">
    <source>
        <dbReference type="ARBA" id="ARBA00004613"/>
    </source>
</evidence>
<reference evidence="4 5" key="1">
    <citation type="journal article" date="2023" name="Sci. Data">
        <title>Genome assembly of the Korean intertidal mud-creeper Batillaria attramentaria.</title>
        <authorList>
            <person name="Patra A.K."/>
            <person name="Ho P.T."/>
            <person name="Jun S."/>
            <person name="Lee S.J."/>
            <person name="Kim Y."/>
            <person name="Won Y.J."/>
        </authorList>
    </citation>
    <scope>NUCLEOTIDE SEQUENCE [LARGE SCALE GENOMIC DNA]</scope>
    <source>
        <strain evidence="4">Wonlab-2016</strain>
    </source>
</reference>
<evidence type="ECO:0000256" key="2">
    <source>
        <dbReference type="ARBA" id="ARBA00022525"/>
    </source>
</evidence>
<dbReference type="GO" id="GO:0005576">
    <property type="term" value="C:extracellular region"/>
    <property type="evidence" value="ECO:0007669"/>
    <property type="project" value="UniProtKB-SubCell"/>
</dbReference>